<feature type="domain" description="Beta-lactamase-related" evidence="1">
    <location>
        <begin position="4"/>
        <end position="76"/>
    </location>
</feature>
<evidence type="ECO:0000313" key="3">
    <source>
        <dbReference type="Proteomes" id="UP000304900"/>
    </source>
</evidence>
<organism evidence="2 3">
    <name type="scientific">Dyadobacter frigoris</name>
    <dbReference type="NCBI Taxonomy" id="2576211"/>
    <lineage>
        <taxon>Bacteria</taxon>
        <taxon>Pseudomonadati</taxon>
        <taxon>Bacteroidota</taxon>
        <taxon>Cytophagia</taxon>
        <taxon>Cytophagales</taxon>
        <taxon>Spirosomataceae</taxon>
        <taxon>Dyadobacter</taxon>
    </lineage>
</organism>
<evidence type="ECO:0000259" key="1">
    <source>
        <dbReference type="Pfam" id="PF00144"/>
    </source>
</evidence>
<dbReference type="InterPro" id="IPR001466">
    <property type="entry name" value="Beta-lactam-related"/>
</dbReference>
<dbReference type="Proteomes" id="UP000304900">
    <property type="component" value="Unassembled WGS sequence"/>
</dbReference>
<dbReference type="SUPFAM" id="SSF56601">
    <property type="entry name" value="beta-lactamase/transpeptidase-like"/>
    <property type="match status" value="1"/>
</dbReference>
<dbReference type="AlphaFoldDB" id="A0A4U6CSK1"/>
<name>A0A4U6CSK1_9BACT</name>
<dbReference type="EMBL" id="SZVO01000018">
    <property type="protein sequence ID" value="TKT87600.1"/>
    <property type="molecule type" value="Genomic_DNA"/>
</dbReference>
<evidence type="ECO:0000313" key="2">
    <source>
        <dbReference type="EMBL" id="TKT87600.1"/>
    </source>
</evidence>
<gene>
    <name evidence="2" type="ORF">FDK13_28840</name>
</gene>
<dbReference type="RefSeq" id="WP_137343487.1">
    <property type="nucleotide sequence ID" value="NZ_BSQH01000005.1"/>
</dbReference>
<keyword evidence="3" id="KW-1185">Reference proteome</keyword>
<proteinExistence type="predicted"/>
<dbReference type="Pfam" id="PF00144">
    <property type="entry name" value="Beta-lactamase"/>
    <property type="match status" value="1"/>
</dbReference>
<dbReference type="InterPro" id="IPR012338">
    <property type="entry name" value="Beta-lactam/transpept-like"/>
</dbReference>
<protein>
    <submittedName>
        <fullName evidence="2">Beta-lactamase family protein</fullName>
    </submittedName>
</protein>
<accession>A0A4U6CSK1</accession>
<sequence>MPNTHSIFGIGSISKTFAVLLLAKAAIENKVKLDDDVRKYLDGEYPNLEYQGQPVKLFHLISHVSRLRMWLSGLAEKPGYTYLYLKMEKLVLL</sequence>
<comment type="caution">
    <text evidence="2">The sequence shown here is derived from an EMBL/GenBank/DDBJ whole genome shotgun (WGS) entry which is preliminary data.</text>
</comment>
<reference evidence="2 3" key="1">
    <citation type="submission" date="2019-05" db="EMBL/GenBank/DDBJ databases">
        <title>Dyadobacter AR-3-8 sp. nov., isolated from arctic soil.</title>
        <authorList>
            <person name="Chaudhary D.K."/>
        </authorList>
    </citation>
    <scope>NUCLEOTIDE SEQUENCE [LARGE SCALE GENOMIC DNA]</scope>
    <source>
        <strain evidence="2 3">AR-3-8</strain>
    </source>
</reference>
<dbReference type="Gene3D" id="3.40.710.10">
    <property type="entry name" value="DD-peptidase/beta-lactamase superfamily"/>
    <property type="match status" value="1"/>
</dbReference>
<dbReference type="OrthoDB" id="9793489at2"/>